<dbReference type="EMBL" id="SJPJ01000001">
    <property type="protein sequence ID" value="TWT79642.1"/>
    <property type="molecule type" value="Genomic_DNA"/>
</dbReference>
<keyword evidence="2" id="KW-1185">Reference proteome</keyword>
<comment type="caution">
    <text evidence="1">The sequence shown here is derived from an EMBL/GenBank/DDBJ whole genome shotgun (WGS) entry which is preliminary data.</text>
</comment>
<accession>A0A5C5YX96</accession>
<gene>
    <name evidence="1" type="ORF">CA13_10470</name>
</gene>
<dbReference type="AlphaFoldDB" id="A0A5C5YX96"/>
<name>A0A5C5YX96_9BACT</name>
<dbReference type="Proteomes" id="UP000315010">
    <property type="component" value="Unassembled WGS sequence"/>
</dbReference>
<sequence>MLVVAFARESSGTDQVWDTISVEGTEKVVRERPLWKYWPRTKRPKFDVLNTANWSGFYPHWEIRDSMLFLVGFEAYLNGQQVDPAEIFGEPLPVAATWYSGKLTILNRGFAGSSSDTHYAKADIHLVEEGKVIQVHRKPSMRFSSHPRSPGFDVVRHGGRLVVESVHSSRMATPKIIDGDVLHGIINTNGVSTIFTTESIDLVKSLVRIEADGGSITLLLSTPPRNDVIRKFRISRDDDVGIVGG</sequence>
<evidence type="ECO:0000313" key="1">
    <source>
        <dbReference type="EMBL" id="TWT79642.1"/>
    </source>
</evidence>
<evidence type="ECO:0000313" key="2">
    <source>
        <dbReference type="Proteomes" id="UP000315010"/>
    </source>
</evidence>
<proteinExistence type="predicted"/>
<organism evidence="1 2">
    <name type="scientific">Novipirellula herctigrandis</name>
    <dbReference type="NCBI Taxonomy" id="2527986"/>
    <lineage>
        <taxon>Bacteria</taxon>
        <taxon>Pseudomonadati</taxon>
        <taxon>Planctomycetota</taxon>
        <taxon>Planctomycetia</taxon>
        <taxon>Pirellulales</taxon>
        <taxon>Pirellulaceae</taxon>
        <taxon>Novipirellula</taxon>
    </lineage>
</organism>
<reference evidence="1 2" key="1">
    <citation type="submission" date="2019-02" db="EMBL/GenBank/DDBJ databases">
        <title>Deep-cultivation of Planctomycetes and their phenomic and genomic characterization uncovers novel biology.</title>
        <authorList>
            <person name="Wiegand S."/>
            <person name="Jogler M."/>
            <person name="Boedeker C."/>
            <person name="Pinto D."/>
            <person name="Vollmers J."/>
            <person name="Rivas-Marin E."/>
            <person name="Kohn T."/>
            <person name="Peeters S.H."/>
            <person name="Heuer A."/>
            <person name="Rast P."/>
            <person name="Oberbeckmann S."/>
            <person name="Bunk B."/>
            <person name="Jeske O."/>
            <person name="Meyerdierks A."/>
            <person name="Storesund J.E."/>
            <person name="Kallscheuer N."/>
            <person name="Luecker S."/>
            <person name="Lage O.M."/>
            <person name="Pohl T."/>
            <person name="Merkel B.J."/>
            <person name="Hornburger P."/>
            <person name="Mueller R.-W."/>
            <person name="Bruemmer F."/>
            <person name="Labrenz M."/>
            <person name="Spormann A.M."/>
            <person name="Op Den Camp H."/>
            <person name="Overmann J."/>
            <person name="Amann R."/>
            <person name="Jetten M.S.M."/>
            <person name="Mascher T."/>
            <person name="Medema M.H."/>
            <person name="Devos D.P."/>
            <person name="Kaster A.-K."/>
            <person name="Ovreas L."/>
            <person name="Rohde M."/>
            <person name="Galperin M.Y."/>
            <person name="Jogler C."/>
        </authorList>
    </citation>
    <scope>NUCLEOTIDE SEQUENCE [LARGE SCALE GENOMIC DNA]</scope>
    <source>
        <strain evidence="1 2">CA13</strain>
    </source>
</reference>
<protein>
    <submittedName>
        <fullName evidence="1">Uncharacterized protein</fullName>
    </submittedName>
</protein>